<accession>A0ABR5SHU5</accession>
<dbReference type="CDD" id="cd19149">
    <property type="entry name" value="AKR_AKR11B2"/>
    <property type="match status" value="1"/>
</dbReference>
<evidence type="ECO:0000256" key="1">
    <source>
        <dbReference type="ARBA" id="ARBA00023002"/>
    </source>
</evidence>
<dbReference type="PRINTS" id="PR00069">
    <property type="entry name" value="ALDKETRDTASE"/>
</dbReference>
<dbReference type="Gene3D" id="3.20.20.100">
    <property type="entry name" value="NADP-dependent oxidoreductase domain"/>
    <property type="match status" value="1"/>
</dbReference>
<dbReference type="Pfam" id="PF00248">
    <property type="entry name" value="Aldo_ket_red"/>
    <property type="match status" value="1"/>
</dbReference>
<dbReference type="Proteomes" id="UP000060487">
    <property type="component" value="Unassembled WGS sequence"/>
</dbReference>
<dbReference type="EC" id="1.1.1.-" evidence="3"/>
<name>A0ABR5SHU5_9BACT</name>
<dbReference type="PANTHER" id="PTHR43364">
    <property type="entry name" value="NADH-SPECIFIC METHYLGLYOXAL REDUCTASE-RELATED"/>
    <property type="match status" value="1"/>
</dbReference>
<dbReference type="RefSeq" id="WP_085051241.1">
    <property type="nucleotide sequence ID" value="NZ_LNQR01000028.1"/>
</dbReference>
<dbReference type="SUPFAM" id="SSF51430">
    <property type="entry name" value="NAD(P)-linked oxidoreductase"/>
    <property type="match status" value="1"/>
</dbReference>
<dbReference type="InterPro" id="IPR050523">
    <property type="entry name" value="AKR_Detox_Biosynth"/>
</dbReference>
<dbReference type="InterPro" id="IPR036812">
    <property type="entry name" value="NAD(P)_OxRdtase_dom_sf"/>
</dbReference>
<gene>
    <name evidence="3" type="ORF">ASN18_0712</name>
</gene>
<dbReference type="EMBL" id="LNQR01000028">
    <property type="protein sequence ID" value="KWT91810.1"/>
    <property type="molecule type" value="Genomic_DNA"/>
</dbReference>
<sequence>MKTRQFGNTALYITPITFGAWEIGGEPFYSNLPDDDSIALIHEAFVLGINFFDTAPIYGFGHSERILGKAVKKFRDKIVISTKCGLRWKENLLSGIYKDSSKKSILDEIDETRKRLDTDVIDLYLVHWPDVNTPIGQTIETLETIKAQGKIRYYGLSNFSTAQIAEAARYGSVSALQSQYSMLNLKLENSELPYCIENNIGFQAYSPLHRGVLTDKTVESLREFAQPAINWILDSMTAENTRQVLDIKEIMNYGGYGCSFASFVTAWTIAQPGITTAIIGTTKPQHIKDVAGAAEITISAEDARTIRSILENNRQA</sequence>
<evidence type="ECO:0000259" key="2">
    <source>
        <dbReference type="Pfam" id="PF00248"/>
    </source>
</evidence>
<feature type="domain" description="NADP-dependent oxidoreductase" evidence="2">
    <location>
        <begin position="15"/>
        <end position="310"/>
    </location>
</feature>
<dbReference type="GO" id="GO:0016491">
    <property type="term" value="F:oxidoreductase activity"/>
    <property type="evidence" value="ECO:0007669"/>
    <property type="project" value="UniProtKB-KW"/>
</dbReference>
<evidence type="ECO:0000313" key="3">
    <source>
        <dbReference type="EMBL" id="KWT91810.1"/>
    </source>
</evidence>
<dbReference type="PANTHER" id="PTHR43364:SF4">
    <property type="entry name" value="NAD(P)-LINKED OXIDOREDUCTASE SUPERFAMILY PROTEIN"/>
    <property type="match status" value="1"/>
</dbReference>
<comment type="caution">
    <text evidence="3">The sequence shown here is derived from an EMBL/GenBank/DDBJ whole genome shotgun (WGS) entry which is preliminary data.</text>
</comment>
<evidence type="ECO:0000313" key="4">
    <source>
        <dbReference type="Proteomes" id="UP000060487"/>
    </source>
</evidence>
<reference evidence="3 4" key="1">
    <citation type="submission" date="2015-11" db="EMBL/GenBank/DDBJ databases">
        <authorList>
            <person name="Lin W."/>
        </authorList>
    </citation>
    <scope>NUCLEOTIDE SEQUENCE [LARGE SCALE GENOMIC DNA]</scope>
    <source>
        <strain evidence="3 4">HCH-1</strain>
    </source>
</reference>
<keyword evidence="1 3" id="KW-0560">Oxidoreductase</keyword>
<keyword evidence="4" id="KW-1185">Reference proteome</keyword>
<protein>
    <submittedName>
        <fullName evidence="3">Aldo/keto reductase</fullName>
        <ecNumber evidence="3">1.1.1.-</ecNumber>
    </submittedName>
</protein>
<proteinExistence type="predicted"/>
<dbReference type="InterPro" id="IPR023210">
    <property type="entry name" value="NADP_OxRdtase_dom"/>
</dbReference>
<dbReference type="InterPro" id="IPR020471">
    <property type="entry name" value="AKR"/>
</dbReference>
<organism evidence="3 4">
    <name type="scientific">Candidatus Magnetominusculus xianensis</name>
    <dbReference type="NCBI Taxonomy" id="1748249"/>
    <lineage>
        <taxon>Bacteria</taxon>
        <taxon>Pseudomonadati</taxon>
        <taxon>Nitrospirota</taxon>
        <taxon>Nitrospiria</taxon>
        <taxon>Nitrospirales</taxon>
        <taxon>Nitrospiraceae</taxon>
        <taxon>Candidatus Magnetominusculus</taxon>
    </lineage>
</organism>